<evidence type="ECO:0000313" key="1">
    <source>
        <dbReference type="EMBL" id="MBW7569478.1"/>
    </source>
</evidence>
<protein>
    <submittedName>
        <fullName evidence="1">DUF2835 domain-containing protein</fullName>
    </submittedName>
</protein>
<sequence length="76" mass="8813">MFGYKSYRFSMAVTKDQLLNVYSGAVKRFRVRSVEGLVLDIDAKHLRQFTTEDGIYGLFELTTTADNKFLKITKIR</sequence>
<dbReference type="EMBL" id="JAGFNY010000001">
    <property type="protein sequence ID" value="MBW7569478.1"/>
    <property type="molecule type" value="Genomic_DNA"/>
</dbReference>
<evidence type="ECO:0000313" key="2">
    <source>
        <dbReference type="Proteomes" id="UP000731465"/>
    </source>
</evidence>
<accession>A0ABS7DDX9</accession>
<keyword evidence="2" id="KW-1185">Reference proteome</keyword>
<dbReference type="Pfam" id="PF11197">
    <property type="entry name" value="DUF2835"/>
    <property type="match status" value="1"/>
</dbReference>
<gene>
    <name evidence="1" type="ORF">J5V48_01030</name>
</gene>
<reference evidence="1 2" key="1">
    <citation type="submission" date="2021-03" db="EMBL/GenBank/DDBJ databases">
        <title>Succinivibrio sp. nov. isolated from feces of cow.</title>
        <authorList>
            <person name="Choi J.-Y."/>
        </authorList>
    </citation>
    <scope>NUCLEOTIDE SEQUENCE [LARGE SCALE GENOMIC DNA]</scope>
    <source>
        <strain evidence="1 2">AGMB01872</strain>
    </source>
</reference>
<dbReference type="Proteomes" id="UP000731465">
    <property type="component" value="Unassembled WGS sequence"/>
</dbReference>
<organism evidence="1 2">
    <name type="scientific">Succinivibrio faecicola</name>
    <dbReference type="NCBI Taxonomy" id="2820300"/>
    <lineage>
        <taxon>Bacteria</taxon>
        <taxon>Pseudomonadati</taxon>
        <taxon>Pseudomonadota</taxon>
        <taxon>Gammaproteobacteria</taxon>
        <taxon>Aeromonadales</taxon>
        <taxon>Succinivibrionaceae</taxon>
        <taxon>Succinivibrio</taxon>
    </lineage>
</organism>
<dbReference type="RefSeq" id="WP_219936032.1">
    <property type="nucleotide sequence ID" value="NZ_JAGFNY010000001.1"/>
</dbReference>
<comment type="caution">
    <text evidence="1">The sequence shown here is derived from an EMBL/GenBank/DDBJ whole genome shotgun (WGS) entry which is preliminary data.</text>
</comment>
<dbReference type="InterPro" id="IPR021363">
    <property type="entry name" value="DUF2835"/>
</dbReference>
<proteinExistence type="predicted"/>
<name>A0ABS7DDX9_9GAMM</name>